<organism evidence="1 2">
    <name type="scientific">Oculimacula yallundae</name>
    <dbReference type="NCBI Taxonomy" id="86028"/>
    <lineage>
        <taxon>Eukaryota</taxon>
        <taxon>Fungi</taxon>
        <taxon>Dikarya</taxon>
        <taxon>Ascomycota</taxon>
        <taxon>Pezizomycotina</taxon>
        <taxon>Leotiomycetes</taxon>
        <taxon>Helotiales</taxon>
        <taxon>Ploettnerulaceae</taxon>
        <taxon>Oculimacula</taxon>
    </lineage>
</organism>
<proteinExistence type="predicted"/>
<sequence>MTSGPSIFISSLTLASPDNLRLAFVKDELATFPDSAWGFPADGNGLLREVEYVDWWLASGLRRGVGGGAAGGVGGHVYSFVVDSLGGQSNADMKLFEGSFVG</sequence>
<name>A0ABR4CF79_9HELO</name>
<evidence type="ECO:0000313" key="2">
    <source>
        <dbReference type="Proteomes" id="UP001595075"/>
    </source>
</evidence>
<gene>
    <name evidence="1" type="ORF">VTL71DRAFT_14937</name>
</gene>
<protein>
    <submittedName>
        <fullName evidence="1">Uncharacterized protein</fullName>
    </submittedName>
</protein>
<dbReference type="EMBL" id="JAZHXI010000008">
    <property type="protein sequence ID" value="KAL2068600.1"/>
    <property type="molecule type" value="Genomic_DNA"/>
</dbReference>
<reference evidence="1 2" key="1">
    <citation type="journal article" date="2024" name="Commun. Biol.">
        <title>Comparative genomic analysis of thermophilic fungi reveals convergent evolutionary adaptations and gene losses.</title>
        <authorList>
            <person name="Steindorff A.S."/>
            <person name="Aguilar-Pontes M.V."/>
            <person name="Robinson A.J."/>
            <person name="Andreopoulos B."/>
            <person name="LaButti K."/>
            <person name="Kuo A."/>
            <person name="Mondo S."/>
            <person name="Riley R."/>
            <person name="Otillar R."/>
            <person name="Haridas S."/>
            <person name="Lipzen A."/>
            <person name="Grimwood J."/>
            <person name="Schmutz J."/>
            <person name="Clum A."/>
            <person name="Reid I.D."/>
            <person name="Moisan M.C."/>
            <person name="Butler G."/>
            <person name="Nguyen T.T.M."/>
            <person name="Dewar K."/>
            <person name="Conant G."/>
            <person name="Drula E."/>
            <person name="Henrissat B."/>
            <person name="Hansel C."/>
            <person name="Singer S."/>
            <person name="Hutchinson M.I."/>
            <person name="de Vries R.P."/>
            <person name="Natvig D.O."/>
            <person name="Powell A.J."/>
            <person name="Tsang A."/>
            <person name="Grigoriev I.V."/>
        </authorList>
    </citation>
    <scope>NUCLEOTIDE SEQUENCE [LARGE SCALE GENOMIC DNA]</scope>
    <source>
        <strain evidence="1 2">CBS 494.80</strain>
    </source>
</reference>
<evidence type="ECO:0000313" key="1">
    <source>
        <dbReference type="EMBL" id="KAL2068600.1"/>
    </source>
</evidence>
<comment type="caution">
    <text evidence="1">The sequence shown here is derived from an EMBL/GenBank/DDBJ whole genome shotgun (WGS) entry which is preliminary data.</text>
</comment>
<keyword evidence="2" id="KW-1185">Reference proteome</keyword>
<dbReference type="Proteomes" id="UP001595075">
    <property type="component" value="Unassembled WGS sequence"/>
</dbReference>
<accession>A0ABR4CF79</accession>